<dbReference type="InterPro" id="IPR057666">
    <property type="entry name" value="DrpA_SLOG"/>
</dbReference>
<reference evidence="4 5" key="1">
    <citation type="journal article" date="2016" name="Nat. Commun.">
        <title>Thousands of microbial genomes shed light on interconnected biogeochemical processes in an aquifer system.</title>
        <authorList>
            <person name="Anantharaman K."/>
            <person name="Brown C.T."/>
            <person name="Hug L.A."/>
            <person name="Sharon I."/>
            <person name="Castelle C.J."/>
            <person name="Probst A.J."/>
            <person name="Thomas B.C."/>
            <person name="Singh A."/>
            <person name="Wilkins M.J."/>
            <person name="Karaoz U."/>
            <person name="Brodie E.L."/>
            <person name="Williams K.H."/>
            <person name="Hubbard S.S."/>
            <person name="Banfield J.F."/>
        </authorList>
    </citation>
    <scope>NUCLEOTIDE SEQUENCE [LARGE SCALE GENOMIC DNA]</scope>
</reference>
<evidence type="ECO:0000259" key="3">
    <source>
        <dbReference type="Pfam" id="PF17782"/>
    </source>
</evidence>
<organism evidence="4 5">
    <name type="scientific">Candidatus Daviesbacteria bacterium RIFCSPHIGHO2_02_FULL_43_12</name>
    <dbReference type="NCBI Taxonomy" id="1797776"/>
    <lineage>
        <taxon>Bacteria</taxon>
        <taxon>Candidatus Daviesiibacteriota</taxon>
    </lineage>
</organism>
<feature type="domain" description="DprA winged helix" evidence="3">
    <location>
        <begin position="302"/>
        <end position="356"/>
    </location>
</feature>
<comment type="similarity">
    <text evidence="1">Belongs to the DprA/Smf family.</text>
</comment>
<dbReference type="Pfam" id="PF17782">
    <property type="entry name" value="WHD_DprA"/>
    <property type="match status" value="1"/>
</dbReference>
<dbReference type="InterPro" id="IPR003488">
    <property type="entry name" value="DprA"/>
</dbReference>
<proteinExistence type="inferred from homology"/>
<evidence type="ECO:0000313" key="4">
    <source>
        <dbReference type="EMBL" id="OGE40658.1"/>
    </source>
</evidence>
<accession>A0A1F5KIE3</accession>
<comment type="caution">
    <text evidence="4">The sequence shown here is derived from an EMBL/GenBank/DDBJ whole genome shotgun (WGS) entry which is preliminary data.</text>
</comment>
<evidence type="ECO:0000313" key="5">
    <source>
        <dbReference type="Proteomes" id="UP000177328"/>
    </source>
</evidence>
<dbReference type="Gene3D" id="3.40.50.450">
    <property type="match status" value="1"/>
</dbReference>
<dbReference type="InterPro" id="IPR041614">
    <property type="entry name" value="DprA_WH"/>
</dbReference>
<dbReference type="InterPro" id="IPR036388">
    <property type="entry name" value="WH-like_DNA-bd_sf"/>
</dbReference>
<gene>
    <name evidence="4" type="ORF">A3D25_05880</name>
</gene>
<evidence type="ECO:0000256" key="1">
    <source>
        <dbReference type="ARBA" id="ARBA00006525"/>
    </source>
</evidence>
<dbReference type="Pfam" id="PF02481">
    <property type="entry name" value="DNA_processg_A"/>
    <property type="match status" value="1"/>
</dbReference>
<sequence length="361" mass="39295">MKNLAYLLALHSIDGLGNVRLKNLLDFYQDPKLAWRGNRQDWQKLSIPKQVISLWQEQLKTFDPESYLQEILGSGVMVLTWLDSDYPPLLKEIYDPPLIIYYKGEVSLFKLPAMAVVGTRQITSYGKLVTERIVKSLVQAGLVVVSGLARGVDTTAHQAALLSQGKTIAVLGAGLNNIYPAENRQLSEKIIASGGLVICEHPPSYAVTPGVFPARNRIISGLSLGVVITEAAIDSGSLITARAALDQGREVFAVPGQITSSLAEGPLSLIKQGAKLVTSGEDILDELGIEQSQVARVQRQESINLSELEQRVLQALETEQKHIDEICRMLKLTSAEVAGSLVKMEIKGLVKNMGGGVYLKL</sequence>
<dbReference type="Proteomes" id="UP000177328">
    <property type="component" value="Unassembled WGS sequence"/>
</dbReference>
<name>A0A1F5KIE3_9BACT</name>
<evidence type="ECO:0000259" key="2">
    <source>
        <dbReference type="Pfam" id="PF02481"/>
    </source>
</evidence>
<dbReference type="NCBIfam" id="TIGR00732">
    <property type="entry name" value="dprA"/>
    <property type="match status" value="1"/>
</dbReference>
<dbReference type="PANTHER" id="PTHR43022">
    <property type="entry name" value="PROTEIN SMF"/>
    <property type="match status" value="1"/>
</dbReference>
<dbReference type="PANTHER" id="PTHR43022:SF1">
    <property type="entry name" value="PROTEIN SMF"/>
    <property type="match status" value="1"/>
</dbReference>
<dbReference type="GO" id="GO:0009294">
    <property type="term" value="P:DNA-mediated transformation"/>
    <property type="evidence" value="ECO:0007669"/>
    <property type="project" value="InterPro"/>
</dbReference>
<dbReference type="EMBL" id="MFDD01000007">
    <property type="protein sequence ID" value="OGE40658.1"/>
    <property type="molecule type" value="Genomic_DNA"/>
</dbReference>
<protein>
    <submittedName>
        <fullName evidence="4">DNA protecting protein DprA</fullName>
    </submittedName>
</protein>
<dbReference type="Gene3D" id="1.10.10.10">
    <property type="entry name" value="Winged helix-like DNA-binding domain superfamily/Winged helix DNA-binding domain"/>
    <property type="match status" value="1"/>
</dbReference>
<feature type="domain" description="Smf/DprA SLOG" evidence="2">
    <location>
        <begin position="78"/>
        <end position="287"/>
    </location>
</feature>
<dbReference type="AlphaFoldDB" id="A0A1F5KIE3"/>
<dbReference type="SUPFAM" id="SSF102405">
    <property type="entry name" value="MCP/YpsA-like"/>
    <property type="match status" value="1"/>
</dbReference>